<feature type="region of interest" description="Disordered" evidence="10">
    <location>
        <begin position="771"/>
        <end position="791"/>
    </location>
</feature>
<dbReference type="InterPro" id="IPR006558">
    <property type="entry name" value="LamG-like"/>
</dbReference>
<keyword evidence="7 9" id="KW-0326">Glycosidase</keyword>
<dbReference type="Gene3D" id="2.60.120.260">
    <property type="entry name" value="Galactose-binding domain-like"/>
    <property type="match status" value="1"/>
</dbReference>
<evidence type="ECO:0000259" key="11">
    <source>
        <dbReference type="SMART" id="SM00560"/>
    </source>
</evidence>
<dbReference type="InterPro" id="IPR006104">
    <property type="entry name" value="Glyco_hydro_2_N"/>
</dbReference>
<dbReference type="Pfam" id="PF13385">
    <property type="entry name" value="Laminin_G_3"/>
    <property type="match status" value="1"/>
</dbReference>
<dbReference type="InterPro" id="IPR013783">
    <property type="entry name" value="Ig-like_fold"/>
</dbReference>
<evidence type="ECO:0000259" key="12">
    <source>
        <dbReference type="SMART" id="SM01038"/>
    </source>
</evidence>
<dbReference type="InterPro" id="IPR017853">
    <property type="entry name" value="GH"/>
</dbReference>
<dbReference type="SUPFAM" id="SSF49899">
    <property type="entry name" value="Concanavalin A-like lectins/glucanases"/>
    <property type="match status" value="1"/>
</dbReference>
<dbReference type="Gene3D" id="2.60.40.10">
    <property type="entry name" value="Immunoglobulins"/>
    <property type="match status" value="2"/>
</dbReference>
<dbReference type="GO" id="GO:0030246">
    <property type="term" value="F:carbohydrate binding"/>
    <property type="evidence" value="ECO:0007669"/>
    <property type="project" value="InterPro"/>
</dbReference>
<dbReference type="PROSITE" id="PS51318">
    <property type="entry name" value="TAT"/>
    <property type="match status" value="1"/>
</dbReference>
<evidence type="ECO:0000256" key="1">
    <source>
        <dbReference type="ARBA" id="ARBA00001412"/>
    </source>
</evidence>
<keyword evidence="6" id="KW-1015">Disulfide bond</keyword>
<dbReference type="OrthoDB" id="9762066at2"/>
<evidence type="ECO:0000313" key="13">
    <source>
        <dbReference type="EMBL" id="ADW01848.1"/>
    </source>
</evidence>
<evidence type="ECO:0000256" key="9">
    <source>
        <dbReference type="RuleBase" id="RU361154"/>
    </source>
</evidence>
<evidence type="ECO:0000256" key="4">
    <source>
        <dbReference type="ARBA" id="ARBA00022729"/>
    </source>
</evidence>
<dbReference type="InterPro" id="IPR050347">
    <property type="entry name" value="Bact_Beta-galactosidase"/>
</dbReference>
<feature type="domain" description="Beta galactosidase small chain/" evidence="12">
    <location>
        <begin position="1022"/>
        <end position="1295"/>
    </location>
</feature>
<dbReference type="PANTHER" id="PTHR46323:SF2">
    <property type="entry name" value="BETA-GALACTOSIDASE"/>
    <property type="match status" value="1"/>
</dbReference>
<gene>
    <name evidence="13" type="ordered locus">Sfla_0382</name>
</gene>
<dbReference type="Pfam" id="PF02837">
    <property type="entry name" value="Glyco_hydro_2_N"/>
    <property type="match status" value="1"/>
</dbReference>
<dbReference type="SUPFAM" id="SSF49785">
    <property type="entry name" value="Galactose-binding domain-like"/>
    <property type="match status" value="1"/>
</dbReference>
<keyword evidence="5 9" id="KW-0378">Hydrolase</keyword>
<keyword evidence="4" id="KW-0732">Signal</keyword>
<dbReference type="FunFam" id="2.60.40.10:FF:000680">
    <property type="entry name" value="Beta-galactosidase"/>
    <property type="match status" value="1"/>
</dbReference>
<dbReference type="Pfam" id="PF00703">
    <property type="entry name" value="Glyco_hydro_2"/>
    <property type="match status" value="1"/>
</dbReference>
<dbReference type="PANTHER" id="PTHR46323">
    <property type="entry name" value="BETA-GALACTOSIDASE"/>
    <property type="match status" value="1"/>
</dbReference>
<dbReference type="InterPro" id="IPR032312">
    <property type="entry name" value="LacZ_4"/>
</dbReference>
<dbReference type="InterPro" id="IPR013320">
    <property type="entry name" value="ConA-like_dom_sf"/>
</dbReference>
<evidence type="ECO:0000256" key="7">
    <source>
        <dbReference type="ARBA" id="ARBA00023295"/>
    </source>
</evidence>
<evidence type="ECO:0000256" key="5">
    <source>
        <dbReference type="ARBA" id="ARBA00022801"/>
    </source>
</evidence>
<dbReference type="EMBL" id="CP002475">
    <property type="protein sequence ID" value="ADW01848.1"/>
    <property type="molecule type" value="Genomic_DNA"/>
</dbReference>
<dbReference type="InterPro" id="IPR011013">
    <property type="entry name" value="Gal_mutarotase_sf_dom"/>
</dbReference>
<dbReference type="InterPro" id="IPR014718">
    <property type="entry name" value="GH-type_carb-bd"/>
</dbReference>
<dbReference type="Pfam" id="PF02929">
    <property type="entry name" value="Bgal_small_N"/>
    <property type="match status" value="1"/>
</dbReference>
<dbReference type="EC" id="3.2.1.23" evidence="3 9"/>
<dbReference type="InterPro" id="IPR006311">
    <property type="entry name" value="TAT_signal"/>
</dbReference>
<dbReference type="InterPro" id="IPR006102">
    <property type="entry name" value="Ig-like_GH2"/>
</dbReference>
<dbReference type="GO" id="GO:0005990">
    <property type="term" value="P:lactose catabolic process"/>
    <property type="evidence" value="ECO:0007669"/>
    <property type="project" value="TreeGrafter"/>
</dbReference>
<dbReference type="GO" id="GO:0009341">
    <property type="term" value="C:beta-galactosidase complex"/>
    <property type="evidence" value="ECO:0007669"/>
    <property type="project" value="InterPro"/>
</dbReference>
<name>A0A8D3WDQ6_STRFA</name>
<dbReference type="Pfam" id="PF02836">
    <property type="entry name" value="Glyco_hydro_2_C"/>
    <property type="match status" value="2"/>
</dbReference>
<evidence type="ECO:0000256" key="10">
    <source>
        <dbReference type="SAM" id="MobiDB-lite"/>
    </source>
</evidence>
<dbReference type="SMART" id="SM00560">
    <property type="entry name" value="LamGL"/>
    <property type="match status" value="1"/>
</dbReference>
<evidence type="ECO:0000256" key="2">
    <source>
        <dbReference type="ARBA" id="ARBA00007401"/>
    </source>
</evidence>
<dbReference type="InterPro" id="IPR006103">
    <property type="entry name" value="Glyco_hydro_2_cat"/>
</dbReference>
<dbReference type="SUPFAM" id="SSF51445">
    <property type="entry name" value="(Trans)glycosidases"/>
    <property type="match status" value="1"/>
</dbReference>
<comment type="similarity">
    <text evidence="2 9">Belongs to the glycosyl hydrolase 2 family.</text>
</comment>
<dbReference type="GO" id="GO:0004565">
    <property type="term" value="F:beta-galactosidase activity"/>
    <property type="evidence" value="ECO:0007669"/>
    <property type="project" value="UniProtKB-EC"/>
</dbReference>
<dbReference type="InterPro" id="IPR036156">
    <property type="entry name" value="Beta-gal/glucu_dom_sf"/>
</dbReference>
<reference evidence="13 14" key="1">
    <citation type="submission" date="2011-01" db="EMBL/GenBank/DDBJ databases">
        <title>Complete sequence of chromosome of Streptomyces flavogriseus ATCC 33331.</title>
        <authorList>
            <consortium name="US DOE Joint Genome Institute"/>
            <person name="Lucas S."/>
            <person name="Copeland A."/>
            <person name="Lapidus A."/>
            <person name="Cheng J.-F."/>
            <person name="Goodwin L."/>
            <person name="Pitluck S."/>
            <person name="Davenport K."/>
            <person name="Detter J.C."/>
            <person name="Han C."/>
            <person name="Tapia R."/>
            <person name="Land M."/>
            <person name="Hauser L."/>
            <person name="Kyrpides N."/>
            <person name="Ivanova N."/>
            <person name="Ovchinnikova G."/>
            <person name="Pagani I."/>
            <person name="Brumm P."/>
            <person name="Mead D."/>
            <person name="Woyke T."/>
        </authorList>
    </citation>
    <scope>NUCLEOTIDE SEQUENCE [LARGE SCALE GENOMIC DNA]</scope>
    <source>
        <strain evidence="14">ATCC 33331 / IAF-45CD</strain>
    </source>
</reference>
<dbReference type="Gene3D" id="2.70.98.10">
    <property type="match status" value="1"/>
</dbReference>
<dbReference type="KEGG" id="sfa:Sfla_0382"/>
<dbReference type="InterPro" id="IPR006101">
    <property type="entry name" value="Glyco_hydro_2"/>
</dbReference>
<protein>
    <recommendedName>
        <fullName evidence="3 9">Beta-galactosidase</fullName>
        <ecNumber evidence="3 9">3.2.1.23</ecNumber>
    </recommendedName>
    <alternativeName>
        <fullName evidence="8 9">Lactase</fullName>
    </alternativeName>
</protein>
<dbReference type="InterPro" id="IPR008979">
    <property type="entry name" value="Galactose-bd-like_sf"/>
</dbReference>
<comment type="catalytic activity">
    <reaction evidence="1 9">
        <text>Hydrolysis of terminal non-reducing beta-D-galactose residues in beta-D-galactosides.</text>
        <dbReference type="EC" id="3.2.1.23"/>
    </reaction>
</comment>
<feature type="domain" description="LamG-like jellyroll fold" evidence="11">
    <location>
        <begin position="683"/>
        <end position="813"/>
    </location>
</feature>
<organism evidence="13 14">
    <name type="scientific">Streptomyces pratensis (strain ATCC 33331 / IAF-45CD)</name>
    <dbReference type="NCBI Taxonomy" id="591167"/>
    <lineage>
        <taxon>Bacteria</taxon>
        <taxon>Bacillati</taxon>
        <taxon>Actinomycetota</taxon>
        <taxon>Actinomycetes</taxon>
        <taxon>Kitasatosporales</taxon>
        <taxon>Streptomycetaceae</taxon>
        <taxon>Streptomyces</taxon>
    </lineage>
</organism>
<evidence type="ECO:0000313" key="14">
    <source>
        <dbReference type="Proteomes" id="UP000002066"/>
    </source>
</evidence>
<dbReference type="SMART" id="SM01038">
    <property type="entry name" value="Bgal_small_N"/>
    <property type="match status" value="1"/>
</dbReference>
<dbReference type="InterPro" id="IPR004199">
    <property type="entry name" value="B-gal_small/dom_5"/>
</dbReference>
<dbReference type="PROSITE" id="PS00719">
    <property type="entry name" value="GLYCOSYL_HYDROL_F2_1"/>
    <property type="match status" value="1"/>
</dbReference>
<dbReference type="PRINTS" id="PR00132">
    <property type="entry name" value="GLHYDRLASE2"/>
</dbReference>
<accession>A0A8D3WDQ6</accession>
<dbReference type="InterPro" id="IPR023230">
    <property type="entry name" value="Glyco_hydro_2_CS"/>
</dbReference>
<sequence>MQHPSSPHQPVHPSRSVSRRRILEGGAAGFGALALSALPAVVSAAATAHADPASAGWGPTANGHPEWNNNIAIFDIGSEPPHTTLMPYADVDAALTGDRTRSPWRLDLDGTWKFAYADRPDGRDPDFHRTDLDDRSWDTVPVPSCWQLHGYDFPIYSNITYPWAGPNGLGEEAQPPYAPTRYNPVGQYRRTFTVPRSWDGRRVFLHFEGVKSAHYVWINGVPVGYREDSYTSAEYDITPHLRPGRNQIAVEVYRFSDGDWMEDQDMIRLSGIFRSVHLFSTPTVHLRDFKLDTPLSDGWTAAELSVTASVRAYGDNPPGKGEYTVETQLYDAAGHPVWSRPLRQTAGLGAARAGDDVTVRASKAVPKPALWSAEHPNLYTAVLRLRDPAGKVTETLSHRVGFREFAIVDGLMRINGRPVSLRGTNRHEMHPDRGMSLTRADMVEDIGVVKRLNMNTVRTSHYPNNPLWLELADEYGLYLVDETNLETHGIRDSYPGDHADWTEACVARARNMVHRDKNHASAVIWSLGNEAGTGSAFVAMHDWIRAYDPTRVIQYEGDDRPALSDIRSEMYTKPDQVEQRATDTGDTRPFVLIEYSHAMGNSSGNFKKYWDVIRAHDVLQGGWIWDFADQALTWPTPTRTLFTETGPGEMTGELLAPSGRFDRDKGVSGGTVFRNDAGLDITGSLTLEAWITQKVTGRHQPILAKGDTQYALKQTDGSLEFFVHAAGRWTTASWALPQNWTGTEHHVAGVFDAAAATLTLYVDGEAKATRTAAQRPDSNNAPVALATDADRPTREFSGTVRRAHVYARALTAAELASGSRGPGDEGVRLWFDAATVGLEEVRPPEPTFRAYGGDFGDNPNDGSFSADGIVLADRGHTGKAAEIKRILQAIDVTADGGGDPRRFTVTNEYLFTNLRELDADWTVVADGKAVRRGRLTRAQLDIAPLSSKGITVPFTLPDRPAPGTEYFLELSFTTREATKWAEPGFEVARQQLPLDAGSPAVKPRPLDSVRTLSRRDGDGSVTVTGHDFSVQIDRRTGLITSWEAGGERLIISGPAPNYWRAPTENDIGNGQPARNGTWRHAGSDRKVTGFEVRELRDRAVEIAVSGTLPTTTESAYTTTYTVFGNGEIKVDHTLHPGASGLPYIPEIGSLLLLPGRLSHVHYYGRGPEENHWDRNNGTDVGLHSATVAEQWTPYVRPQENGNRTDVRWVALTDGTGRGLLATGEPLLEVNASYFTPEDLSAGARHDYQLTPRKDVVLRLNHRQMGVGGDDSWGAHTHDEYKLFADQDYAYTYRLRPLNGLDSATAASRRPTATE</sequence>
<dbReference type="Gene3D" id="3.20.20.80">
    <property type="entry name" value="Glycosidases"/>
    <property type="match status" value="1"/>
</dbReference>
<evidence type="ECO:0000256" key="3">
    <source>
        <dbReference type="ARBA" id="ARBA00012756"/>
    </source>
</evidence>
<evidence type="ECO:0000256" key="6">
    <source>
        <dbReference type="ARBA" id="ARBA00023157"/>
    </source>
</evidence>
<evidence type="ECO:0000256" key="8">
    <source>
        <dbReference type="ARBA" id="ARBA00032230"/>
    </source>
</evidence>
<dbReference type="Pfam" id="PF16353">
    <property type="entry name" value="LacZ_4"/>
    <property type="match status" value="1"/>
</dbReference>
<proteinExistence type="inferred from homology"/>
<dbReference type="SUPFAM" id="SSF49303">
    <property type="entry name" value="beta-Galactosidase/glucuronidase domain"/>
    <property type="match status" value="2"/>
</dbReference>
<dbReference type="Gene3D" id="2.60.120.200">
    <property type="match status" value="1"/>
</dbReference>
<dbReference type="SUPFAM" id="SSF74650">
    <property type="entry name" value="Galactose mutarotase-like"/>
    <property type="match status" value="1"/>
</dbReference>
<dbReference type="Proteomes" id="UP000002066">
    <property type="component" value="Chromosome"/>
</dbReference>